<dbReference type="PANTHER" id="PTHR46890">
    <property type="entry name" value="NON-LTR RETROLELEMENT REVERSE TRANSCRIPTASE-LIKE PROTEIN-RELATED"/>
    <property type="match status" value="1"/>
</dbReference>
<name>A0AAV3P2G1_LITER</name>
<dbReference type="EMBL" id="BAABME010000617">
    <property type="protein sequence ID" value="GAA0144213.1"/>
    <property type="molecule type" value="Genomic_DNA"/>
</dbReference>
<dbReference type="PANTHER" id="PTHR46890:SF48">
    <property type="entry name" value="RNA-DIRECTED DNA POLYMERASE"/>
    <property type="match status" value="1"/>
</dbReference>
<dbReference type="InterPro" id="IPR052343">
    <property type="entry name" value="Retrotransposon-Effector_Assoc"/>
</dbReference>
<comment type="caution">
    <text evidence="1">The sequence shown here is derived from an EMBL/GenBank/DDBJ whole genome shotgun (WGS) entry which is preliminary data.</text>
</comment>
<dbReference type="Proteomes" id="UP001454036">
    <property type="component" value="Unassembled WGS sequence"/>
</dbReference>
<proteinExistence type="predicted"/>
<evidence type="ECO:0008006" key="3">
    <source>
        <dbReference type="Google" id="ProtNLM"/>
    </source>
</evidence>
<protein>
    <recommendedName>
        <fullName evidence="3">Reverse transcriptase</fullName>
    </recommendedName>
</protein>
<organism evidence="1 2">
    <name type="scientific">Lithospermum erythrorhizon</name>
    <name type="common">Purple gromwell</name>
    <name type="synonym">Lithospermum officinale var. erythrorhizon</name>
    <dbReference type="NCBI Taxonomy" id="34254"/>
    <lineage>
        <taxon>Eukaryota</taxon>
        <taxon>Viridiplantae</taxon>
        <taxon>Streptophyta</taxon>
        <taxon>Embryophyta</taxon>
        <taxon>Tracheophyta</taxon>
        <taxon>Spermatophyta</taxon>
        <taxon>Magnoliopsida</taxon>
        <taxon>eudicotyledons</taxon>
        <taxon>Gunneridae</taxon>
        <taxon>Pentapetalae</taxon>
        <taxon>asterids</taxon>
        <taxon>lamiids</taxon>
        <taxon>Boraginales</taxon>
        <taxon>Boraginaceae</taxon>
        <taxon>Boraginoideae</taxon>
        <taxon>Lithospermeae</taxon>
        <taxon>Lithospermum</taxon>
    </lineage>
</organism>
<sequence>MRLNRALGPDGFTVEFYQHCWPMIGDSMVNDVKYFFATREVFHAFNTTILSLIPKTKCPVNIKEYRPIACCNVIYKCSTKILPHRLKRVNGSLHGQFGSSRGLRQGDPISPYLFLIVIKDLTGILRRVILISSGV</sequence>
<gene>
    <name evidence="1" type="ORF">LIER_04718</name>
</gene>
<accession>A0AAV3P2G1</accession>
<keyword evidence="2" id="KW-1185">Reference proteome</keyword>
<reference evidence="1 2" key="1">
    <citation type="submission" date="2024-01" db="EMBL/GenBank/DDBJ databases">
        <title>The complete chloroplast genome sequence of Lithospermum erythrorhizon: insights into the phylogenetic relationship among Boraginaceae species and the maternal lineages of purple gromwells.</title>
        <authorList>
            <person name="Okada T."/>
            <person name="Watanabe K."/>
        </authorList>
    </citation>
    <scope>NUCLEOTIDE SEQUENCE [LARGE SCALE GENOMIC DNA]</scope>
</reference>
<evidence type="ECO:0000313" key="1">
    <source>
        <dbReference type="EMBL" id="GAA0144213.1"/>
    </source>
</evidence>
<evidence type="ECO:0000313" key="2">
    <source>
        <dbReference type="Proteomes" id="UP001454036"/>
    </source>
</evidence>
<dbReference type="AlphaFoldDB" id="A0AAV3P2G1"/>